<dbReference type="GeneID" id="586550"/>
<dbReference type="PIRSF" id="PIRSF000862">
    <property type="entry name" value="Steryl_ester_lip"/>
    <property type="match status" value="1"/>
</dbReference>
<keyword evidence="6" id="KW-1185">Reference proteome</keyword>
<dbReference type="SUPFAM" id="SSF53474">
    <property type="entry name" value="alpha/beta-Hydrolases"/>
    <property type="match status" value="1"/>
</dbReference>
<dbReference type="InParanoid" id="A0A7M7RFU9"/>
<organism evidence="5 6">
    <name type="scientific">Strongylocentrotus purpuratus</name>
    <name type="common">Purple sea urchin</name>
    <dbReference type="NCBI Taxonomy" id="7668"/>
    <lineage>
        <taxon>Eukaryota</taxon>
        <taxon>Metazoa</taxon>
        <taxon>Echinodermata</taxon>
        <taxon>Eleutherozoa</taxon>
        <taxon>Echinozoa</taxon>
        <taxon>Echinoidea</taxon>
        <taxon>Euechinoidea</taxon>
        <taxon>Echinacea</taxon>
        <taxon>Camarodonta</taxon>
        <taxon>Echinidea</taxon>
        <taxon>Strongylocentrotidae</taxon>
        <taxon>Strongylocentrotus</taxon>
    </lineage>
</organism>
<dbReference type="GO" id="GO:0016042">
    <property type="term" value="P:lipid catabolic process"/>
    <property type="evidence" value="ECO:0007669"/>
    <property type="project" value="UniProtKB-KW"/>
</dbReference>
<dbReference type="Proteomes" id="UP000007110">
    <property type="component" value="Unassembled WGS sequence"/>
</dbReference>
<dbReference type="InterPro" id="IPR029058">
    <property type="entry name" value="AB_hydrolase_fold"/>
</dbReference>
<evidence type="ECO:0000256" key="2">
    <source>
        <dbReference type="PIRNR" id="PIRNR000862"/>
    </source>
</evidence>
<proteinExistence type="inferred from homology"/>
<dbReference type="PANTHER" id="PTHR11005">
    <property type="entry name" value="LYSOSOMAL ACID LIPASE-RELATED"/>
    <property type="match status" value="1"/>
</dbReference>
<keyword evidence="2" id="KW-0442">Lipid degradation</keyword>
<feature type="domain" description="Partial AB-hydrolase lipase" evidence="4">
    <location>
        <begin position="45"/>
        <end position="105"/>
    </location>
</feature>
<keyword evidence="2" id="KW-0378">Hydrolase</keyword>
<feature type="active site" description="Charge relay system" evidence="3">
    <location>
        <position position="350"/>
    </location>
</feature>
<dbReference type="FunFam" id="3.40.50.1820:FF:001092">
    <property type="entry name" value="Uncharacterized protein"/>
    <property type="match status" value="1"/>
</dbReference>
<evidence type="ECO:0000256" key="3">
    <source>
        <dbReference type="PIRSR" id="PIRSR000862-1"/>
    </source>
</evidence>
<evidence type="ECO:0000313" key="5">
    <source>
        <dbReference type="EnsemblMetazoa" id="XP_791420"/>
    </source>
</evidence>
<dbReference type="KEGG" id="spu:586550"/>
<feature type="active site" description="Charge relay system" evidence="3">
    <location>
        <position position="380"/>
    </location>
</feature>
<evidence type="ECO:0000313" key="6">
    <source>
        <dbReference type="Proteomes" id="UP000007110"/>
    </source>
</evidence>
<dbReference type="OrthoDB" id="9974421at2759"/>
<feature type="active site" description="Nucleophile" evidence="3">
    <location>
        <position position="180"/>
    </location>
</feature>
<protein>
    <recommendedName>
        <fullName evidence="2">Lipase</fullName>
    </recommendedName>
</protein>
<comment type="similarity">
    <text evidence="1 2">Belongs to the AB hydrolase superfamily. Lipase family.</text>
</comment>
<dbReference type="EnsemblMetazoa" id="XM_786327">
    <property type="protein sequence ID" value="XP_791420"/>
    <property type="gene ID" value="LOC586550"/>
</dbReference>
<evidence type="ECO:0000259" key="4">
    <source>
        <dbReference type="Pfam" id="PF04083"/>
    </source>
</evidence>
<dbReference type="GO" id="GO:0016298">
    <property type="term" value="F:lipase activity"/>
    <property type="evidence" value="ECO:0000318"/>
    <property type="project" value="GO_Central"/>
</dbReference>
<dbReference type="AlphaFoldDB" id="A0A7M7RFU9"/>
<name>A0A7M7RFU9_STRPU</name>
<sequence length="409" mass="46740">MAVGAQKPLLVLSILSLIGAIAGFRLDNLLYRRLGEDPDVNRNASQLITSKGYPCKEYSVQTDDGFILGVQRIPYGRNESKYTPRPVVFLQHGLLASSTNWLTNLANESLAYILADAGFDVWLGNVRGNDYSKRSIKYKPEQVEFWKWSWDEMAKFDLPAMLGLALKETNQPDLFYIGHSQGTTIAFAEFSRNFELAAKVKMMYALAPVARVSHMTSPLHYLTYFLPEIQFLFDILGEGEFNPSNEFVKWLARDLCPIEETICSNVLFVICGYDEKNLNMSRLPVYFNHDPSGTSVMDVVHYAQMVDSGTFQMYDYGYTDNMAKYNQSTPPLYIPENMATPVSIFWGKNDWLADPEDVQWLIPKLNKVLQGNYQFDDYDHLDFIWGMDAPSRVYAPIIEDLKKRSNMTL</sequence>
<dbReference type="InterPro" id="IPR025483">
    <property type="entry name" value="Lipase_euk"/>
</dbReference>
<evidence type="ECO:0000256" key="1">
    <source>
        <dbReference type="ARBA" id="ARBA00010701"/>
    </source>
</evidence>
<reference evidence="6" key="1">
    <citation type="submission" date="2015-02" db="EMBL/GenBank/DDBJ databases">
        <title>Genome sequencing for Strongylocentrotus purpuratus.</title>
        <authorList>
            <person name="Murali S."/>
            <person name="Liu Y."/>
            <person name="Vee V."/>
            <person name="English A."/>
            <person name="Wang M."/>
            <person name="Skinner E."/>
            <person name="Han Y."/>
            <person name="Muzny D.M."/>
            <person name="Worley K.C."/>
            <person name="Gibbs R.A."/>
        </authorList>
    </citation>
    <scope>NUCLEOTIDE SEQUENCE</scope>
</reference>
<keyword evidence="2" id="KW-0443">Lipid metabolism</keyword>
<dbReference type="Pfam" id="PF04083">
    <property type="entry name" value="Abhydro_lipase"/>
    <property type="match status" value="1"/>
</dbReference>
<dbReference type="OMA" id="WSRRNLY"/>
<dbReference type="InterPro" id="IPR006693">
    <property type="entry name" value="AB_hydrolase_lipase"/>
</dbReference>
<dbReference type="GO" id="GO:0006629">
    <property type="term" value="P:lipid metabolic process"/>
    <property type="evidence" value="ECO:0000318"/>
    <property type="project" value="GO_Central"/>
</dbReference>
<dbReference type="Gene3D" id="3.40.50.1820">
    <property type="entry name" value="alpha/beta hydrolase"/>
    <property type="match status" value="1"/>
</dbReference>
<dbReference type="RefSeq" id="XP_791420.1">
    <property type="nucleotide sequence ID" value="XM_786327.4"/>
</dbReference>
<reference evidence="5" key="2">
    <citation type="submission" date="2021-01" db="UniProtKB">
        <authorList>
            <consortium name="EnsemblMetazoa"/>
        </authorList>
    </citation>
    <scope>IDENTIFICATION</scope>
</reference>
<accession>A0A7M7RFU9</accession>